<keyword evidence="3" id="KW-1185">Reference proteome</keyword>
<sequence length="447" mass="47238">MTSDPERLHLGTAADLLSYIPHALGFLPAESLVVLMLSGGRVGATLRVGLPVAGAEADSYAREVGAILASDTAADGAVVILYTDARWSEPGRPPYRRTVRALERTLRAAGTPLRDGWLVSGSAWREYFCADTRCCPWPGRPLAEISDSTASAELVLRGSSFLPSVETAAALPPGSAVAGEPSVEAIAASYRRRCARTWTTASQFRATLLVWDHLLSGRRPPLGRQEHETAAFLLAGLSCKAIRDSVLVLAGCGLEAAEQGARACGVVADPGLPEMAPVVPRAAAERSLALEAPRGREPGGSPGGARRARRGDGPYAAPNRESIGFISGGPPPVGERVGTCRRYTDFLVGRSSEAPRWDTLDAAYDLLLRLAAVSAGESQAAVHSMLGWIEFARGRGSLACAYFERAERACPGYRLAGLLKELILRGGLPEWACSAGTAWSGWRGRLG</sequence>
<dbReference type="InterPro" id="IPR025447">
    <property type="entry name" value="DUF4192"/>
</dbReference>
<dbReference type="RefSeq" id="WP_133404826.1">
    <property type="nucleotide sequence ID" value="NZ_SMTK01000005.1"/>
</dbReference>
<name>A0A4R5TS46_9MICC</name>
<dbReference type="Proteomes" id="UP000295411">
    <property type="component" value="Unassembled WGS sequence"/>
</dbReference>
<proteinExistence type="predicted"/>
<protein>
    <submittedName>
        <fullName evidence="2">DUF4192 domain-containing protein</fullName>
    </submittedName>
</protein>
<accession>A0A4R5TS46</accession>
<dbReference type="EMBL" id="SMTK01000005">
    <property type="protein sequence ID" value="TDK24147.1"/>
    <property type="molecule type" value="Genomic_DNA"/>
</dbReference>
<dbReference type="OrthoDB" id="4954868at2"/>
<gene>
    <name evidence="2" type="ORF">E2F48_15385</name>
</gene>
<organism evidence="2 3">
    <name type="scientific">Arthrobacter crusticola</name>
    <dbReference type="NCBI Taxonomy" id="2547960"/>
    <lineage>
        <taxon>Bacteria</taxon>
        <taxon>Bacillati</taxon>
        <taxon>Actinomycetota</taxon>
        <taxon>Actinomycetes</taxon>
        <taxon>Micrococcales</taxon>
        <taxon>Micrococcaceae</taxon>
        <taxon>Arthrobacter</taxon>
    </lineage>
</organism>
<reference evidence="2 3" key="1">
    <citation type="submission" date="2019-03" db="EMBL/GenBank/DDBJ databases">
        <title>Arthrobacter sp. nov., an bacterium isolated from biocrust in Mu Us Desert.</title>
        <authorList>
            <person name="Lixiong L."/>
        </authorList>
    </citation>
    <scope>NUCLEOTIDE SEQUENCE [LARGE SCALE GENOMIC DNA]</scope>
    <source>
        <strain evidence="2 3">SLN-3</strain>
    </source>
</reference>
<dbReference type="AlphaFoldDB" id="A0A4R5TS46"/>
<evidence type="ECO:0000256" key="1">
    <source>
        <dbReference type="SAM" id="MobiDB-lite"/>
    </source>
</evidence>
<dbReference type="Pfam" id="PF13830">
    <property type="entry name" value="DUF4192"/>
    <property type="match status" value="2"/>
</dbReference>
<feature type="region of interest" description="Disordered" evidence="1">
    <location>
        <begin position="288"/>
        <end position="331"/>
    </location>
</feature>
<evidence type="ECO:0000313" key="2">
    <source>
        <dbReference type="EMBL" id="TDK24147.1"/>
    </source>
</evidence>
<evidence type="ECO:0000313" key="3">
    <source>
        <dbReference type="Proteomes" id="UP000295411"/>
    </source>
</evidence>
<comment type="caution">
    <text evidence="2">The sequence shown here is derived from an EMBL/GenBank/DDBJ whole genome shotgun (WGS) entry which is preliminary data.</text>
</comment>